<keyword evidence="2" id="KW-0488">Methylation</keyword>
<dbReference type="AlphaFoldDB" id="A0A3M2I3J7"/>
<dbReference type="RefSeq" id="WP_122100701.1">
    <property type="nucleotide sequence ID" value="NZ_RFLY01000003.1"/>
</dbReference>
<proteinExistence type="inferred from homology"/>
<accession>A0A3M2I3J7</accession>
<dbReference type="SUPFAM" id="SSF54523">
    <property type="entry name" value="Pili subunits"/>
    <property type="match status" value="1"/>
</dbReference>
<evidence type="ECO:0000256" key="4">
    <source>
        <dbReference type="SAM" id="Phobius"/>
    </source>
</evidence>
<evidence type="ECO:0000256" key="2">
    <source>
        <dbReference type="ARBA" id="ARBA00022481"/>
    </source>
</evidence>
<evidence type="ECO:0000313" key="6">
    <source>
        <dbReference type="Proteomes" id="UP000275012"/>
    </source>
</evidence>
<dbReference type="InterPro" id="IPR045584">
    <property type="entry name" value="Pilin-like"/>
</dbReference>
<dbReference type="Gene3D" id="3.30.700.10">
    <property type="entry name" value="Glycoprotein, Type 4 Pilin"/>
    <property type="match status" value="1"/>
</dbReference>
<dbReference type="Pfam" id="PF07963">
    <property type="entry name" value="N_methyl"/>
    <property type="match status" value="1"/>
</dbReference>
<gene>
    <name evidence="5" type="ORF">EBB59_03190</name>
</gene>
<dbReference type="PANTHER" id="PTHR30093">
    <property type="entry name" value="GENERAL SECRETION PATHWAY PROTEIN G"/>
    <property type="match status" value="1"/>
</dbReference>
<organism evidence="5 6">
    <name type="scientific">Solilutibacter pythonis</name>
    <dbReference type="NCBI Taxonomy" id="2483112"/>
    <lineage>
        <taxon>Bacteria</taxon>
        <taxon>Pseudomonadati</taxon>
        <taxon>Pseudomonadota</taxon>
        <taxon>Gammaproteobacteria</taxon>
        <taxon>Lysobacterales</taxon>
        <taxon>Lysobacteraceae</taxon>
        <taxon>Solilutibacter</taxon>
    </lineage>
</organism>
<comment type="caution">
    <text evidence="5">The sequence shown here is derived from an EMBL/GenBank/DDBJ whole genome shotgun (WGS) entry which is preliminary data.</text>
</comment>
<dbReference type="GO" id="GO:0007155">
    <property type="term" value="P:cell adhesion"/>
    <property type="evidence" value="ECO:0007669"/>
    <property type="project" value="InterPro"/>
</dbReference>
<name>A0A3M2I3J7_9GAMM</name>
<keyword evidence="4" id="KW-1133">Transmembrane helix</keyword>
<keyword evidence="6" id="KW-1185">Reference proteome</keyword>
<dbReference type="PROSITE" id="PS00409">
    <property type="entry name" value="PROKAR_NTER_METHYL"/>
    <property type="match status" value="1"/>
</dbReference>
<feature type="transmembrane region" description="Helical" evidence="4">
    <location>
        <begin position="7"/>
        <end position="27"/>
    </location>
</feature>
<protein>
    <submittedName>
        <fullName evidence="5">Pilin</fullName>
    </submittedName>
</protein>
<dbReference type="Proteomes" id="UP000275012">
    <property type="component" value="Unassembled WGS sequence"/>
</dbReference>
<dbReference type="Pfam" id="PF00114">
    <property type="entry name" value="Pilin"/>
    <property type="match status" value="1"/>
</dbReference>
<evidence type="ECO:0000256" key="3">
    <source>
        <dbReference type="RuleBase" id="RU000389"/>
    </source>
</evidence>
<dbReference type="GO" id="GO:0044096">
    <property type="term" value="C:type IV pilus"/>
    <property type="evidence" value="ECO:0007669"/>
    <property type="project" value="TreeGrafter"/>
</dbReference>
<reference evidence="5 6" key="1">
    <citation type="submission" date="2018-10" db="EMBL/GenBank/DDBJ databases">
        <title>Proposal of Lysobacter pythonis sp. nov. isolated from royal pythons (Python regius).</title>
        <authorList>
            <person name="Hans-Juergen B."/>
            <person name="Huptas C."/>
            <person name="Sandra B."/>
            <person name="Igor L."/>
            <person name="Joachim S."/>
            <person name="Siegfried S."/>
            <person name="Mareike W."/>
            <person name="Peter K."/>
        </authorList>
    </citation>
    <scope>NUCLEOTIDE SEQUENCE [LARGE SCALE GENOMIC DNA]</scope>
    <source>
        <strain evidence="5 6">4284/11</strain>
    </source>
</reference>
<dbReference type="GO" id="GO:0043107">
    <property type="term" value="P:type IV pilus-dependent motility"/>
    <property type="evidence" value="ECO:0007669"/>
    <property type="project" value="TreeGrafter"/>
</dbReference>
<dbReference type="OrthoDB" id="5767514at2"/>
<keyword evidence="4" id="KW-0812">Transmembrane</keyword>
<evidence type="ECO:0000313" key="5">
    <source>
        <dbReference type="EMBL" id="RMH94179.1"/>
    </source>
</evidence>
<dbReference type="NCBIfam" id="TIGR02532">
    <property type="entry name" value="IV_pilin_GFxxxE"/>
    <property type="match status" value="1"/>
</dbReference>
<dbReference type="PANTHER" id="PTHR30093:SF34">
    <property type="entry name" value="PREPILIN PEPTIDASE-DEPENDENT PROTEIN D"/>
    <property type="match status" value="1"/>
</dbReference>
<sequence length="141" mass="14714">MKKQQGFTLIELMIVVAIIAILAAIALPQYQNYVAKSQFTAGMSEAAAGKTAYEDKVNEGVTTAAEYTTVANLGLKTSDRCTMSATAPAAGVGTIVCTLKGTPKVAGKKVTWARDANGNWSCSSDLAAGDKTKYAPVTCQK</sequence>
<dbReference type="InterPro" id="IPR001082">
    <property type="entry name" value="Pilin"/>
</dbReference>
<dbReference type="EMBL" id="RFLY01000003">
    <property type="protein sequence ID" value="RMH94179.1"/>
    <property type="molecule type" value="Genomic_DNA"/>
</dbReference>
<comment type="similarity">
    <text evidence="1 3">Belongs to the N-Me-Phe pilin family.</text>
</comment>
<dbReference type="InterPro" id="IPR012902">
    <property type="entry name" value="N_methyl_site"/>
</dbReference>
<keyword evidence="4" id="KW-0472">Membrane</keyword>
<evidence type="ECO:0000256" key="1">
    <source>
        <dbReference type="ARBA" id="ARBA00005233"/>
    </source>
</evidence>
<keyword evidence="3" id="KW-0281">Fimbrium</keyword>